<dbReference type="PANTHER" id="PTHR33293">
    <property type="entry name" value="INSERTION ELEMENT IS1 1 PROTEIN INSB-RELATED"/>
    <property type="match status" value="1"/>
</dbReference>
<accession>A0A1M6PIW9</accession>
<gene>
    <name evidence="1" type="ORF">SAMN02745248_01718</name>
</gene>
<dbReference type="NCBIfam" id="NF033547">
    <property type="entry name" value="transpos_IS1595"/>
    <property type="match status" value="1"/>
</dbReference>
<dbReference type="AlphaFoldDB" id="A0A1M6PIW9"/>
<name>A0A1M6PIW9_9CLOT</name>
<dbReference type="EMBL" id="FRAD01000013">
    <property type="protein sequence ID" value="SHK07867.1"/>
    <property type="molecule type" value="Genomic_DNA"/>
</dbReference>
<evidence type="ECO:0000313" key="1">
    <source>
        <dbReference type="EMBL" id="SHK07867.1"/>
    </source>
</evidence>
<keyword evidence="2" id="KW-1185">Reference proteome</keyword>
<dbReference type="RefSeq" id="WP_072903686.1">
    <property type="nucleotide sequence ID" value="NZ_FRAD01000013.1"/>
</dbReference>
<dbReference type="OrthoDB" id="9802985at2"/>
<reference evidence="1 2" key="1">
    <citation type="submission" date="2016-11" db="EMBL/GenBank/DDBJ databases">
        <authorList>
            <person name="Jaros S."/>
            <person name="Januszkiewicz K."/>
            <person name="Wedrychowicz H."/>
        </authorList>
    </citation>
    <scope>NUCLEOTIDE SEQUENCE [LARGE SCALE GENOMIC DNA]</scope>
    <source>
        <strain evidence="1 2">DSM 3090</strain>
    </source>
</reference>
<evidence type="ECO:0000313" key="2">
    <source>
        <dbReference type="Proteomes" id="UP000183952"/>
    </source>
</evidence>
<proteinExistence type="predicted"/>
<organism evidence="1 2">
    <name type="scientific">Hathewaya proteolytica DSM 3090</name>
    <dbReference type="NCBI Taxonomy" id="1121331"/>
    <lineage>
        <taxon>Bacteria</taxon>
        <taxon>Bacillati</taxon>
        <taxon>Bacillota</taxon>
        <taxon>Clostridia</taxon>
        <taxon>Eubacteriales</taxon>
        <taxon>Clostridiaceae</taxon>
        <taxon>Hathewaya</taxon>
    </lineage>
</organism>
<dbReference type="PANTHER" id="PTHR33293:SF1">
    <property type="entry name" value="INSERTION ELEMENT IS1 1 PROTEIN INSB-RELATED"/>
    <property type="match status" value="1"/>
</dbReference>
<protein>
    <submittedName>
        <fullName evidence="1">Transposase</fullName>
    </submittedName>
</protein>
<sequence length="364" mass="42819">MFFCDIRLPSNISPKSKKSKKRKKLLIKHIIEIIESNNKRNNDIIFEQSIVCPYCKGNNYIKNGKNDDRQRYFCKTCGRSFMEATNSVIYHTHKSVDLWKEYVKCLVNQYSLRRCASVLKINLKTAFFWRHKILDALQEQLEVDEMSGKIEMNTIHMKCNFKGNHSRSSFTMPRKSSRRGPVSIEEYFSQDHVCIMGAMNHTGDVIMKPVCINDPGVEDMLDAFKYSIKQGSTLITDTRYNYKKFAEICNVEHVILKRFSAYNAEYNLRKITGFLKKYEYFLKPYRGVATKYTSGYISLYKYIEKKLYIKREYESNDNGRFRFVNKYKTTPLFKCSSHSYFNKRLKNRPVIFKGTAVLDVLAMG</sequence>
<dbReference type="InterPro" id="IPR051354">
    <property type="entry name" value="Transposase_27_IS1"/>
</dbReference>
<dbReference type="Proteomes" id="UP000183952">
    <property type="component" value="Unassembled WGS sequence"/>
</dbReference>